<accession>A0A7W5FUZ8</accession>
<dbReference type="InterPro" id="IPR007893">
    <property type="entry name" value="Spore_coat_U/FanG"/>
</dbReference>
<organism evidence="3 4">
    <name type="scientific">Pseudoduganella violacea</name>
    <dbReference type="NCBI Taxonomy" id="1715466"/>
    <lineage>
        <taxon>Bacteria</taxon>
        <taxon>Pseudomonadati</taxon>
        <taxon>Pseudomonadota</taxon>
        <taxon>Betaproteobacteria</taxon>
        <taxon>Burkholderiales</taxon>
        <taxon>Oxalobacteraceae</taxon>
        <taxon>Telluria group</taxon>
        <taxon>Pseudoduganella</taxon>
    </lineage>
</organism>
<dbReference type="PANTHER" id="PTHR37089">
    <property type="entry name" value="PROTEIN U-RELATED"/>
    <property type="match status" value="1"/>
</dbReference>
<dbReference type="InterPro" id="IPR053167">
    <property type="entry name" value="Spore_coat_component"/>
</dbReference>
<dbReference type="Pfam" id="PF05229">
    <property type="entry name" value="SCPU"/>
    <property type="match status" value="2"/>
</dbReference>
<proteinExistence type="predicted"/>
<feature type="domain" description="Spore coat protein U/FanG" evidence="2">
    <location>
        <begin position="23"/>
        <end position="166"/>
    </location>
</feature>
<evidence type="ECO:0000259" key="2">
    <source>
        <dbReference type="Pfam" id="PF05229"/>
    </source>
</evidence>
<keyword evidence="4" id="KW-1185">Reference proteome</keyword>
<name>A0A7W5FUZ8_9BURK</name>
<feature type="chain" id="PRO_5030882174" evidence="1">
    <location>
        <begin position="24"/>
        <end position="336"/>
    </location>
</feature>
<dbReference type="PANTHER" id="PTHR37089:SF4">
    <property type="entry name" value="EXPORTED PROTEIN"/>
    <property type="match status" value="1"/>
</dbReference>
<feature type="domain" description="Spore coat protein U/FanG" evidence="2">
    <location>
        <begin position="200"/>
        <end position="333"/>
    </location>
</feature>
<reference evidence="3 4" key="1">
    <citation type="submission" date="2020-08" db="EMBL/GenBank/DDBJ databases">
        <title>Genomic Encyclopedia of Type Strains, Phase III (KMG-III): the genomes of soil and plant-associated and newly described type strains.</title>
        <authorList>
            <person name="Whitman W."/>
        </authorList>
    </citation>
    <scope>NUCLEOTIDE SEQUENCE [LARGE SCALE GENOMIC DNA]</scope>
    <source>
        <strain evidence="3 4">CECT 8897</strain>
    </source>
</reference>
<evidence type="ECO:0000313" key="3">
    <source>
        <dbReference type="EMBL" id="MBB3120304.1"/>
    </source>
</evidence>
<dbReference type="Proteomes" id="UP000541535">
    <property type="component" value="Unassembled WGS sequence"/>
</dbReference>
<dbReference type="EMBL" id="JACHXD010000009">
    <property type="protein sequence ID" value="MBB3120304.1"/>
    <property type="molecule type" value="Genomic_DNA"/>
</dbReference>
<gene>
    <name evidence="3" type="ORF">FHS03_003368</name>
</gene>
<comment type="caution">
    <text evidence="3">The sequence shown here is derived from an EMBL/GenBank/DDBJ whole genome shotgun (WGS) entry which is preliminary data.</text>
</comment>
<keyword evidence="1" id="KW-0732">Signal</keyword>
<feature type="signal peptide" evidence="1">
    <location>
        <begin position="1"/>
        <end position="23"/>
    </location>
</feature>
<evidence type="ECO:0000313" key="4">
    <source>
        <dbReference type="Proteomes" id="UP000541535"/>
    </source>
</evidence>
<dbReference type="RefSeq" id="WP_183442053.1">
    <property type="nucleotide sequence ID" value="NZ_JACHXD010000009.1"/>
</dbReference>
<keyword evidence="3" id="KW-0167">Capsid protein</keyword>
<sequence>MRRGQGLALLLFGWLGLAGGARADSCSATLSDISFTSVSPVPGSDYFANGSGVVTCTWSLLSPTPPFLLLFPNVVVCVNAGLGANSTGSNPRALGNGALRLNYNLYRDNSYAAASIWGSPALAGTPTPITVTGSAPLLTGGTIMRNFTVYGKIAAAALTGVATVSDSNTVYSSSFTGAASISYAFYNLVQPACTTGSSATYTFQLQATVVNNCLISTGNLAFGNRSLLSSAIRTTASLSVQCTNNNAYRIALNGGTVSGNVAARRMRKTATGETIAYEISAVLDGAIWGDGLSGTSMVSGTGTGSAQPITVYGRVPAQTTPSPGDYSDTVTATIVF</sequence>
<keyword evidence="3" id="KW-0946">Virion</keyword>
<dbReference type="SMART" id="SM00972">
    <property type="entry name" value="SCPU"/>
    <property type="match status" value="2"/>
</dbReference>
<evidence type="ECO:0000256" key="1">
    <source>
        <dbReference type="SAM" id="SignalP"/>
    </source>
</evidence>
<dbReference type="AlphaFoldDB" id="A0A7W5FUZ8"/>
<protein>
    <submittedName>
        <fullName evidence="3">Spore coat protein U-like protein</fullName>
    </submittedName>
</protein>